<accession>A0A1Y1YVV6</accession>
<dbReference type="SUPFAM" id="SSF52540">
    <property type="entry name" value="P-loop containing nucleoside triphosphate hydrolases"/>
    <property type="match status" value="1"/>
</dbReference>
<dbReference type="InterPro" id="IPR050747">
    <property type="entry name" value="Mitochondrial_chaperone_BCS1"/>
</dbReference>
<reference evidence="1 2" key="1">
    <citation type="submission" date="2016-07" db="EMBL/GenBank/DDBJ databases">
        <title>Pervasive Adenine N6-methylation of Active Genes in Fungi.</title>
        <authorList>
            <consortium name="DOE Joint Genome Institute"/>
            <person name="Mondo S.J."/>
            <person name="Dannebaum R.O."/>
            <person name="Kuo R.C."/>
            <person name="Labutti K."/>
            <person name="Haridas S."/>
            <person name="Kuo A."/>
            <person name="Salamov A."/>
            <person name="Ahrendt S.R."/>
            <person name="Lipzen A."/>
            <person name="Sullivan W."/>
            <person name="Andreopoulos W.B."/>
            <person name="Clum A."/>
            <person name="Lindquist E."/>
            <person name="Daum C."/>
            <person name="Ramamoorthy G.K."/>
            <person name="Gryganskyi A."/>
            <person name="Culley D."/>
            <person name="Magnuson J.K."/>
            <person name="James T.Y."/>
            <person name="O'Malley M.A."/>
            <person name="Stajich J.E."/>
            <person name="Spatafora J.W."/>
            <person name="Visel A."/>
            <person name="Grigoriev I.V."/>
        </authorList>
    </citation>
    <scope>NUCLEOTIDE SEQUENCE [LARGE SCALE GENOMIC DNA]</scope>
    <source>
        <strain evidence="1 2">CBS 115471</strain>
    </source>
</reference>
<comment type="caution">
    <text evidence="1">The sequence shown here is derived from an EMBL/GenBank/DDBJ whole genome shotgun (WGS) entry which is preliminary data.</text>
</comment>
<dbReference type="Proteomes" id="UP000193144">
    <property type="component" value="Unassembled WGS sequence"/>
</dbReference>
<protein>
    <recommendedName>
        <fullName evidence="3">ATPase AAA-type core domain-containing protein</fullName>
    </recommendedName>
</protein>
<organism evidence="1 2">
    <name type="scientific">Clohesyomyces aquaticus</name>
    <dbReference type="NCBI Taxonomy" id="1231657"/>
    <lineage>
        <taxon>Eukaryota</taxon>
        <taxon>Fungi</taxon>
        <taxon>Dikarya</taxon>
        <taxon>Ascomycota</taxon>
        <taxon>Pezizomycotina</taxon>
        <taxon>Dothideomycetes</taxon>
        <taxon>Pleosporomycetidae</taxon>
        <taxon>Pleosporales</taxon>
        <taxon>Lindgomycetaceae</taxon>
        <taxon>Clohesyomyces</taxon>
    </lineage>
</organism>
<evidence type="ECO:0000313" key="2">
    <source>
        <dbReference type="Proteomes" id="UP000193144"/>
    </source>
</evidence>
<gene>
    <name evidence="1" type="ORF">BCR34DRAFT_592018</name>
</gene>
<dbReference type="EMBL" id="MCFA01000161">
    <property type="protein sequence ID" value="ORY02131.1"/>
    <property type="molecule type" value="Genomic_DNA"/>
</dbReference>
<sequence>MFYILKEGGQVDSEGHCKETDVLIRAVAKWTSQLYQEVFIFDDGCWIKSKTMWKAVQRSSWDNVILDLDMKEQLMKDVHGFFDSEQSYAELTIPWKRGIIFYGSPGNGKTATIKTLAKGLSGRTNPI</sequence>
<dbReference type="InterPro" id="IPR027417">
    <property type="entry name" value="P-loop_NTPase"/>
</dbReference>
<dbReference type="PANTHER" id="PTHR23070">
    <property type="entry name" value="BCS1 AAA-TYPE ATPASE"/>
    <property type="match status" value="1"/>
</dbReference>
<dbReference type="Gene3D" id="3.40.50.300">
    <property type="entry name" value="P-loop containing nucleotide triphosphate hydrolases"/>
    <property type="match status" value="1"/>
</dbReference>
<dbReference type="STRING" id="1231657.A0A1Y1YVV6"/>
<keyword evidence="2" id="KW-1185">Reference proteome</keyword>
<evidence type="ECO:0000313" key="1">
    <source>
        <dbReference type="EMBL" id="ORY02131.1"/>
    </source>
</evidence>
<evidence type="ECO:0008006" key="3">
    <source>
        <dbReference type="Google" id="ProtNLM"/>
    </source>
</evidence>
<name>A0A1Y1YVV6_9PLEO</name>
<dbReference type="AlphaFoldDB" id="A0A1Y1YVV6"/>
<dbReference type="OrthoDB" id="2115716at2759"/>
<proteinExistence type="predicted"/>